<organism evidence="1 2">
    <name type="scientific">Pleomorphomonas carboxyditropha</name>
    <dbReference type="NCBI Taxonomy" id="2023338"/>
    <lineage>
        <taxon>Bacteria</taxon>
        <taxon>Pseudomonadati</taxon>
        <taxon>Pseudomonadota</taxon>
        <taxon>Alphaproteobacteria</taxon>
        <taxon>Hyphomicrobiales</taxon>
        <taxon>Pleomorphomonadaceae</taxon>
        <taxon>Pleomorphomonas</taxon>
    </lineage>
</organism>
<dbReference type="OrthoDB" id="9994432at2"/>
<comment type="caution">
    <text evidence="1">The sequence shown here is derived from an EMBL/GenBank/DDBJ whole genome shotgun (WGS) entry which is preliminary data.</text>
</comment>
<sequence>MTFEAAPVAFFKRRMTAPRAAVAFLSALLFVVALHLGLGVGAGSSAATTLGAADHAVLRHPLVVRDGIRPVVAAEHGDRTSAPPPPQPPAALASVAAVAVRACGFCRLRPGTETISAYRRSAGHRPRAPPIAA</sequence>
<evidence type="ECO:0000313" key="2">
    <source>
        <dbReference type="Proteomes" id="UP000231070"/>
    </source>
</evidence>
<protein>
    <submittedName>
        <fullName evidence="1">Uncharacterized protein</fullName>
    </submittedName>
</protein>
<name>A0A2G9WUC1_9HYPH</name>
<dbReference type="AlphaFoldDB" id="A0A2G9WUC1"/>
<gene>
    <name evidence="1" type="ORF">CJ014_15155</name>
</gene>
<evidence type="ECO:0000313" key="1">
    <source>
        <dbReference type="EMBL" id="PIO98307.1"/>
    </source>
</evidence>
<accession>A0A2G9WUC1</accession>
<reference evidence="1 2" key="1">
    <citation type="submission" date="2017-08" db="EMBL/GenBank/DDBJ databases">
        <title>Pleomorphomonas carboxidotrophicus sp. nov., a new mesophilic hydrogenogenic carboxidotroph.</title>
        <authorList>
            <person name="Esquivel-Elizondo S."/>
            <person name="Krajmalnik-Brown R."/>
            <person name="Maldonado J."/>
        </authorList>
    </citation>
    <scope>NUCLEOTIDE SEQUENCE [LARGE SCALE GENOMIC DNA]</scope>
    <source>
        <strain evidence="1 2">SVCO-16</strain>
    </source>
</reference>
<proteinExistence type="predicted"/>
<dbReference type="EMBL" id="NQVN01000010">
    <property type="protein sequence ID" value="PIO98307.1"/>
    <property type="molecule type" value="Genomic_DNA"/>
</dbReference>
<keyword evidence="2" id="KW-1185">Reference proteome</keyword>
<dbReference type="RefSeq" id="WP_100081333.1">
    <property type="nucleotide sequence ID" value="NZ_NQVN01000010.1"/>
</dbReference>
<dbReference type="Proteomes" id="UP000231070">
    <property type="component" value="Unassembled WGS sequence"/>
</dbReference>